<dbReference type="HAMAP" id="MF_00829">
    <property type="entry name" value="UPF0435"/>
    <property type="match status" value="1"/>
</dbReference>
<accession>A0A7X2V4W9</accession>
<comment type="similarity">
    <text evidence="1">Belongs to the UPF0435 family.</text>
</comment>
<dbReference type="Proteomes" id="UP000434639">
    <property type="component" value="Unassembled WGS sequence"/>
</dbReference>
<sequence>MNLTEKSPENVQYMIDQITTKLRMINIGAIKPDHFDSEMYTELKELYDYVMKKDNFSPSEMQSITEELGQLKK</sequence>
<evidence type="ECO:0000256" key="1">
    <source>
        <dbReference type="HAMAP-Rule" id="MF_00829"/>
    </source>
</evidence>
<dbReference type="RefSeq" id="WP_155112098.1">
    <property type="nucleotide sequence ID" value="NZ_WMIB01000007.1"/>
</dbReference>
<dbReference type="EMBL" id="WMIB01000007">
    <property type="protein sequence ID" value="MTH53566.1"/>
    <property type="molecule type" value="Genomic_DNA"/>
</dbReference>
<proteinExistence type="inferred from homology"/>
<dbReference type="Pfam" id="PF06569">
    <property type="entry name" value="DUF1128"/>
    <property type="match status" value="1"/>
</dbReference>
<evidence type="ECO:0000313" key="2">
    <source>
        <dbReference type="EMBL" id="MTH53566.1"/>
    </source>
</evidence>
<protein>
    <recommendedName>
        <fullName evidence="1">UPF0435 protein GKZ89_09140</fullName>
    </recommendedName>
</protein>
<dbReference type="InterPro" id="IPR009507">
    <property type="entry name" value="UPF0435"/>
</dbReference>
<dbReference type="OrthoDB" id="2361695at2"/>
<reference evidence="2 3" key="1">
    <citation type="journal article" date="2017" name="Int. J. Syst. Evol. Microbiol.">
        <title>Bacillus mangrovi sp. nov., isolated from a sediment sample from a mangrove forest.</title>
        <authorList>
            <person name="Gupta V."/>
            <person name="Singh P.K."/>
            <person name="Korpole S."/>
            <person name="Tanuku N.R.S."/>
            <person name="Pinnaka A.K."/>
        </authorList>
    </citation>
    <scope>NUCLEOTIDE SEQUENCE [LARGE SCALE GENOMIC DNA]</scope>
    <source>
        <strain evidence="2 3">KCTC 33872</strain>
    </source>
</reference>
<organism evidence="2 3">
    <name type="scientific">Metabacillus mangrovi</name>
    <dbReference type="NCBI Taxonomy" id="1491830"/>
    <lineage>
        <taxon>Bacteria</taxon>
        <taxon>Bacillati</taxon>
        <taxon>Bacillota</taxon>
        <taxon>Bacilli</taxon>
        <taxon>Bacillales</taxon>
        <taxon>Bacillaceae</taxon>
        <taxon>Metabacillus</taxon>
    </lineage>
</organism>
<gene>
    <name evidence="2" type="ORF">GKZ89_09140</name>
</gene>
<dbReference type="AlphaFoldDB" id="A0A7X2V4W9"/>
<evidence type="ECO:0000313" key="3">
    <source>
        <dbReference type="Proteomes" id="UP000434639"/>
    </source>
</evidence>
<name>A0A7X2V4W9_9BACI</name>
<comment type="caution">
    <text evidence="2">The sequence shown here is derived from an EMBL/GenBank/DDBJ whole genome shotgun (WGS) entry which is preliminary data.</text>
</comment>
<keyword evidence="3" id="KW-1185">Reference proteome</keyword>